<dbReference type="EMBL" id="JBJNUY010000005">
    <property type="protein sequence ID" value="MFL8999656.1"/>
    <property type="molecule type" value="Genomic_DNA"/>
</dbReference>
<sequence>MKVHRFQALVIGGLCLGAAVLAGETYNQHQQLAELQAAARGAPADPAPALRRDVDALGNTLATLQLQVAALGDAQGQHASAQTTLSQQLDEMAASLKAVQAAPSGPSSADFSALEQRLGRTEIALETLSARASVPAADTTRPLAPMGQKAKAKAPAPPLTLLGIETRGVVRFVTALPTGAHSLSTVHLLQPGDSLNGWQLRTIHEDEAVFHAPGHGDRTLPLP</sequence>
<keyword evidence="3" id="KW-1185">Reference proteome</keyword>
<dbReference type="RefSeq" id="WP_407800200.1">
    <property type="nucleotide sequence ID" value="NZ_JBJNUX010000004.1"/>
</dbReference>
<evidence type="ECO:0000313" key="3">
    <source>
        <dbReference type="Proteomes" id="UP001628646"/>
    </source>
</evidence>
<reference evidence="2 3" key="1">
    <citation type="submission" date="2024-12" db="EMBL/GenBank/DDBJ databases">
        <title>Pseudomonas species isolated from Lotus nodules promote plant growth.</title>
        <authorList>
            <person name="Yu Y.-H."/>
            <person name="Kurtenbach J."/>
            <person name="Crosbie D."/>
            <person name="Brachmann A."/>
            <person name="Marin M."/>
        </authorList>
    </citation>
    <scope>NUCLEOTIDE SEQUENCE [LARGE SCALE GENOMIC DNA]</scope>
    <source>
        <strain evidence="2 3">PLb11B</strain>
    </source>
</reference>
<accession>A0ABW8W2Z1</accession>
<comment type="caution">
    <text evidence="2">The sequence shown here is derived from an EMBL/GenBank/DDBJ whole genome shotgun (WGS) entry which is preliminary data.</text>
</comment>
<evidence type="ECO:0000313" key="2">
    <source>
        <dbReference type="EMBL" id="MFL8999656.1"/>
    </source>
</evidence>
<feature type="chain" id="PRO_5046756391" description="BEACH domain-containing protein" evidence="1">
    <location>
        <begin position="23"/>
        <end position="223"/>
    </location>
</feature>
<protein>
    <recommendedName>
        <fullName evidence="4">BEACH domain-containing protein</fullName>
    </recommendedName>
</protein>
<keyword evidence="1" id="KW-0732">Signal</keyword>
<proteinExistence type="predicted"/>
<feature type="signal peptide" evidence="1">
    <location>
        <begin position="1"/>
        <end position="22"/>
    </location>
</feature>
<evidence type="ECO:0000256" key="1">
    <source>
        <dbReference type="SAM" id="SignalP"/>
    </source>
</evidence>
<evidence type="ECO:0008006" key="4">
    <source>
        <dbReference type="Google" id="ProtNLM"/>
    </source>
</evidence>
<dbReference type="Proteomes" id="UP001628646">
    <property type="component" value="Unassembled WGS sequence"/>
</dbReference>
<organism evidence="2 3">
    <name type="scientific">Pseudomonas azerbaijanorientalis</name>
    <dbReference type="NCBI Taxonomy" id="2842350"/>
    <lineage>
        <taxon>Bacteria</taxon>
        <taxon>Pseudomonadati</taxon>
        <taxon>Pseudomonadota</taxon>
        <taxon>Gammaproteobacteria</taxon>
        <taxon>Pseudomonadales</taxon>
        <taxon>Pseudomonadaceae</taxon>
        <taxon>Pseudomonas</taxon>
    </lineage>
</organism>
<gene>
    <name evidence="2" type="ORF">ACJ8NA_13475</name>
</gene>
<name>A0ABW8W2Z1_9PSED</name>